<feature type="compositionally biased region" description="Polar residues" evidence="1">
    <location>
        <begin position="54"/>
        <end position="64"/>
    </location>
</feature>
<sequence length="107" mass="11135">MGAAKAHLQLHSGGAAGRRSSEGHSEGPSEPQRAPEDHRGARRGRSGPPEGGQSAITLQGSFQQCTVSPGSDGLRVWHCAPNAASLWRHHISFLSSSTSTNGRNGSL</sequence>
<dbReference type="Proteomes" id="UP001642720">
    <property type="component" value="Unassembled WGS sequence"/>
</dbReference>
<dbReference type="RefSeq" id="XP_073563915.1">
    <property type="nucleotide sequence ID" value="XM_073698219.1"/>
</dbReference>
<feature type="region of interest" description="Disordered" evidence="1">
    <location>
        <begin position="1"/>
        <end position="64"/>
    </location>
</feature>
<dbReference type="EMBL" id="PPTA01000001">
    <property type="protein sequence ID" value="TFB07714.1"/>
    <property type="molecule type" value="Genomic_DNA"/>
</dbReference>
<reference evidence="2 3" key="1">
    <citation type="submission" date="2018-01" db="EMBL/GenBank/DDBJ databases">
        <title>Genome characterization of the sugarcane-associated fungus Trichoderma ghanense CCMA-1212 and their application in lignocelulose bioconversion.</title>
        <authorList>
            <person name="Steindorff A.S."/>
            <person name="Mendes T.D."/>
            <person name="Vilela E.S.D."/>
            <person name="Rodrigues D.S."/>
            <person name="Formighieri E.F."/>
            <person name="Melo I.S."/>
            <person name="Favaro L.C.L."/>
        </authorList>
    </citation>
    <scope>NUCLEOTIDE SEQUENCE [LARGE SCALE GENOMIC DNA]</scope>
    <source>
        <strain evidence="2 3">CCMA-1212</strain>
    </source>
</reference>
<dbReference type="GeneID" id="300572669"/>
<gene>
    <name evidence="2" type="ORF">CCMA1212_000762</name>
</gene>
<evidence type="ECO:0000313" key="3">
    <source>
        <dbReference type="Proteomes" id="UP001642720"/>
    </source>
</evidence>
<comment type="caution">
    <text evidence="2">The sequence shown here is derived from an EMBL/GenBank/DDBJ whole genome shotgun (WGS) entry which is preliminary data.</text>
</comment>
<evidence type="ECO:0000256" key="1">
    <source>
        <dbReference type="SAM" id="MobiDB-lite"/>
    </source>
</evidence>
<protein>
    <submittedName>
        <fullName evidence="2">Uncharacterized protein</fullName>
    </submittedName>
</protein>
<proteinExistence type="predicted"/>
<keyword evidence="3" id="KW-1185">Reference proteome</keyword>
<evidence type="ECO:0000313" key="2">
    <source>
        <dbReference type="EMBL" id="TFB07714.1"/>
    </source>
</evidence>
<accession>A0ABY2HI68</accession>
<feature type="compositionally biased region" description="Basic and acidic residues" evidence="1">
    <location>
        <begin position="19"/>
        <end position="39"/>
    </location>
</feature>
<name>A0ABY2HI68_9HYPO</name>
<organism evidence="2 3">
    <name type="scientific">Trichoderma ghanense</name>
    <dbReference type="NCBI Taxonomy" id="65468"/>
    <lineage>
        <taxon>Eukaryota</taxon>
        <taxon>Fungi</taxon>
        <taxon>Dikarya</taxon>
        <taxon>Ascomycota</taxon>
        <taxon>Pezizomycotina</taxon>
        <taxon>Sordariomycetes</taxon>
        <taxon>Hypocreomycetidae</taxon>
        <taxon>Hypocreales</taxon>
        <taxon>Hypocreaceae</taxon>
        <taxon>Trichoderma</taxon>
    </lineage>
</organism>